<evidence type="ECO:0000313" key="8">
    <source>
        <dbReference type="RefSeq" id="XP_015190449.1"/>
    </source>
</evidence>
<dbReference type="InterPro" id="IPR016064">
    <property type="entry name" value="NAD/diacylglycerol_kinase_sf"/>
</dbReference>
<dbReference type="RefSeq" id="XP_015190449.1">
    <property type="nucleotide sequence ID" value="XM_015334963.1"/>
</dbReference>
<dbReference type="InterPro" id="IPR017438">
    <property type="entry name" value="ATP-NAD_kinase_N"/>
</dbReference>
<evidence type="ECO:0000256" key="5">
    <source>
        <dbReference type="ARBA" id="ARBA00022857"/>
    </source>
</evidence>
<proteinExistence type="inferred from homology"/>
<keyword evidence="5" id="KW-0521">NADP</keyword>
<protein>
    <recommendedName>
        <fullName evidence="2">NAD(+) kinase</fullName>
        <ecNumber evidence="2">2.7.1.23</ecNumber>
    </recommendedName>
</protein>
<dbReference type="Gene3D" id="2.60.200.30">
    <property type="entry name" value="Probable inorganic polyphosphate/atp-NAD kinase, domain 2"/>
    <property type="match status" value="1"/>
</dbReference>
<evidence type="ECO:0000313" key="7">
    <source>
        <dbReference type="Proteomes" id="UP000694924"/>
    </source>
</evidence>
<dbReference type="InterPro" id="IPR002504">
    <property type="entry name" value="NADK"/>
</dbReference>
<comment type="similarity">
    <text evidence="1">Belongs to the NAD kinase family.</text>
</comment>
<evidence type="ECO:0000256" key="6">
    <source>
        <dbReference type="ARBA" id="ARBA00023027"/>
    </source>
</evidence>
<reference evidence="8" key="1">
    <citation type="submission" date="2025-08" db="UniProtKB">
        <authorList>
            <consortium name="RefSeq"/>
        </authorList>
    </citation>
    <scope>IDENTIFICATION</scope>
    <source>
        <tissue evidence="8">Whole body</tissue>
    </source>
</reference>
<dbReference type="Gene3D" id="3.40.50.10330">
    <property type="entry name" value="Probable inorganic polyphosphate/atp-NAD kinase, domain 1"/>
    <property type="match status" value="1"/>
</dbReference>
<accession>A0ABM1JDB1</accession>
<name>A0ABM1JDB1_POLDO</name>
<dbReference type="InterPro" id="IPR017437">
    <property type="entry name" value="ATP-NAD_kinase_PpnK-typ_C"/>
</dbReference>
<keyword evidence="3" id="KW-0808">Transferase</keyword>
<dbReference type="Proteomes" id="UP000694924">
    <property type="component" value="Unplaced"/>
</dbReference>
<organism evidence="7 8">
    <name type="scientific">Polistes dominula</name>
    <name type="common">European paper wasp</name>
    <name type="synonym">Vespa dominula</name>
    <dbReference type="NCBI Taxonomy" id="743375"/>
    <lineage>
        <taxon>Eukaryota</taxon>
        <taxon>Metazoa</taxon>
        <taxon>Ecdysozoa</taxon>
        <taxon>Arthropoda</taxon>
        <taxon>Hexapoda</taxon>
        <taxon>Insecta</taxon>
        <taxon>Pterygota</taxon>
        <taxon>Neoptera</taxon>
        <taxon>Endopterygota</taxon>
        <taxon>Hymenoptera</taxon>
        <taxon>Apocrita</taxon>
        <taxon>Aculeata</taxon>
        <taxon>Vespoidea</taxon>
        <taxon>Vespidae</taxon>
        <taxon>Polistinae</taxon>
        <taxon>Polistini</taxon>
        <taxon>Polistes</taxon>
    </lineage>
</organism>
<evidence type="ECO:0000256" key="1">
    <source>
        <dbReference type="ARBA" id="ARBA00010995"/>
    </source>
</evidence>
<dbReference type="PANTHER" id="PTHR13158:SF5">
    <property type="entry name" value="NAD KINASE 2, MITOCHONDRIAL"/>
    <property type="match status" value="1"/>
</dbReference>
<keyword evidence="4" id="KW-0418">Kinase</keyword>
<dbReference type="PANTHER" id="PTHR13158">
    <property type="match status" value="1"/>
</dbReference>
<dbReference type="GeneID" id="107073972"/>
<sequence length="415" mass="47184">MTFLGCVRNTTVGTLQQICLQSQLIYNHKNFKEFFIRNASSFVPKKVLIVSKLTRYNFEKLREPNLNEEEFKNKLLRRGSNYESMLSCHHSTKNVENDVVEVLNRLNIEYKKVDRSSISRSDVVWADLVLPIGGDGTFLLAANLIFDNKTPIIGINSYPTNSEGYLMLPSYYTKNISQIFKLLKAGQYDVLMRSRIRTTLKGEGIWELPFHMHEEGRLVGVERFLSNDQLRPINSDQLHERKLPWLALNEVFAAEVLAAKISTLLIKLDNEENFHKIKSSGLCISTGTGSTAWYKAINSISPQLVQQILGLVDDRKNFTDNEINQICTKFNNSLHFNPEGQNLCYAIRDMMITKVHPVPKTLQRYNICKKLTVKSLCFDGGLVLDGGIAVQFNLGASAEFEIEPNSALRNLILTI</sequence>
<evidence type="ECO:0000256" key="2">
    <source>
        <dbReference type="ARBA" id="ARBA00012120"/>
    </source>
</evidence>
<gene>
    <name evidence="8" type="primary">LOC107073972</name>
</gene>
<dbReference type="EC" id="2.7.1.23" evidence="2"/>
<evidence type="ECO:0000256" key="3">
    <source>
        <dbReference type="ARBA" id="ARBA00022679"/>
    </source>
</evidence>
<keyword evidence="7" id="KW-1185">Reference proteome</keyword>
<keyword evidence="6" id="KW-0520">NAD</keyword>
<evidence type="ECO:0000256" key="4">
    <source>
        <dbReference type="ARBA" id="ARBA00022777"/>
    </source>
</evidence>
<dbReference type="SUPFAM" id="SSF111331">
    <property type="entry name" value="NAD kinase/diacylglycerol kinase-like"/>
    <property type="match status" value="1"/>
</dbReference>
<dbReference type="Pfam" id="PF01513">
    <property type="entry name" value="NAD_kinase"/>
    <property type="match status" value="1"/>
</dbReference>